<keyword evidence="1" id="KW-1133">Transmembrane helix</keyword>
<evidence type="ECO:0000313" key="3">
    <source>
        <dbReference type="Proteomes" id="UP001432027"/>
    </source>
</evidence>
<keyword evidence="3" id="KW-1185">Reference proteome</keyword>
<feature type="non-terminal residue" evidence="2">
    <location>
        <position position="72"/>
    </location>
</feature>
<evidence type="ECO:0008006" key="4">
    <source>
        <dbReference type="Google" id="ProtNLM"/>
    </source>
</evidence>
<keyword evidence="1" id="KW-0812">Transmembrane</keyword>
<feature type="transmembrane region" description="Helical" evidence="1">
    <location>
        <begin position="36"/>
        <end position="57"/>
    </location>
</feature>
<evidence type="ECO:0000256" key="1">
    <source>
        <dbReference type="SAM" id="Phobius"/>
    </source>
</evidence>
<reference evidence="2" key="1">
    <citation type="submission" date="2023-10" db="EMBL/GenBank/DDBJ databases">
        <title>Genome assembly of Pristionchus species.</title>
        <authorList>
            <person name="Yoshida K."/>
            <person name="Sommer R.J."/>
        </authorList>
    </citation>
    <scope>NUCLEOTIDE SEQUENCE</scope>
    <source>
        <strain evidence="2">RS0144</strain>
    </source>
</reference>
<dbReference type="Proteomes" id="UP001432027">
    <property type="component" value="Unassembled WGS sequence"/>
</dbReference>
<dbReference type="AlphaFoldDB" id="A0AAV5SDV5"/>
<accession>A0AAV5SDV5</accession>
<keyword evidence="1" id="KW-0472">Membrane</keyword>
<dbReference type="EMBL" id="BTSX01000001">
    <property type="protein sequence ID" value="GMS80887.1"/>
    <property type="molecule type" value="Genomic_DNA"/>
</dbReference>
<name>A0AAV5SDV5_9BILA</name>
<protein>
    <recommendedName>
        <fullName evidence="4">G protein-coupled receptor</fullName>
    </recommendedName>
</protein>
<gene>
    <name evidence="2" type="ORF">PENTCL1PPCAC_3062</name>
</gene>
<organism evidence="2 3">
    <name type="scientific">Pristionchus entomophagus</name>
    <dbReference type="NCBI Taxonomy" id="358040"/>
    <lineage>
        <taxon>Eukaryota</taxon>
        <taxon>Metazoa</taxon>
        <taxon>Ecdysozoa</taxon>
        <taxon>Nematoda</taxon>
        <taxon>Chromadorea</taxon>
        <taxon>Rhabditida</taxon>
        <taxon>Rhabditina</taxon>
        <taxon>Diplogasteromorpha</taxon>
        <taxon>Diplogasteroidea</taxon>
        <taxon>Neodiplogasteridae</taxon>
        <taxon>Pristionchus</taxon>
    </lineage>
</organism>
<comment type="caution">
    <text evidence="2">The sequence shown here is derived from an EMBL/GenBank/DDBJ whole genome shotgun (WGS) entry which is preliminary data.</text>
</comment>
<evidence type="ECO:0000313" key="2">
    <source>
        <dbReference type="EMBL" id="GMS80887.1"/>
    </source>
</evidence>
<sequence>SSQLFCVVINFVTLVIYVRSSFVIRRTKIKKQDRKLFIFGVSVFVVNIPGLTLQSLMGSNVFARSILPILYY</sequence>
<feature type="non-terminal residue" evidence="2">
    <location>
        <position position="1"/>
    </location>
</feature>
<feature type="transmembrane region" description="Helical" evidence="1">
    <location>
        <begin position="6"/>
        <end position="24"/>
    </location>
</feature>
<proteinExistence type="predicted"/>